<gene>
    <name evidence="1" type="ORF">EUGRSUZ_E00669</name>
</gene>
<dbReference type="InParanoid" id="A0A059C1Y2"/>
<organism evidence="1">
    <name type="scientific">Eucalyptus grandis</name>
    <name type="common">Flooded gum</name>
    <dbReference type="NCBI Taxonomy" id="71139"/>
    <lineage>
        <taxon>Eukaryota</taxon>
        <taxon>Viridiplantae</taxon>
        <taxon>Streptophyta</taxon>
        <taxon>Embryophyta</taxon>
        <taxon>Tracheophyta</taxon>
        <taxon>Spermatophyta</taxon>
        <taxon>Magnoliopsida</taxon>
        <taxon>eudicotyledons</taxon>
        <taxon>Gunneridae</taxon>
        <taxon>Pentapetalae</taxon>
        <taxon>rosids</taxon>
        <taxon>malvids</taxon>
        <taxon>Myrtales</taxon>
        <taxon>Myrtaceae</taxon>
        <taxon>Myrtoideae</taxon>
        <taxon>Eucalypteae</taxon>
        <taxon>Eucalyptus</taxon>
    </lineage>
</organism>
<dbReference type="Gene3D" id="3.30.70.100">
    <property type="match status" value="1"/>
</dbReference>
<protein>
    <submittedName>
        <fullName evidence="1">Uncharacterized protein</fullName>
    </submittedName>
</protein>
<dbReference type="EMBL" id="KK198757">
    <property type="protein sequence ID" value="KCW72226.1"/>
    <property type="molecule type" value="Genomic_DNA"/>
</dbReference>
<name>A0A059C1Y2_EUCGR</name>
<accession>A0A059C1Y2</accession>
<dbReference type="AlphaFoldDB" id="A0A059C1Y2"/>
<evidence type="ECO:0000313" key="1">
    <source>
        <dbReference type="EMBL" id="KCW72226.1"/>
    </source>
</evidence>
<proteinExistence type="predicted"/>
<dbReference type="Gramene" id="KCW72226">
    <property type="protein sequence ID" value="KCW72226"/>
    <property type="gene ID" value="EUGRSUZ_E00669"/>
</dbReference>
<reference evidence="1" key="1">
    <citation type="submission" date="2013-07" db="EMBL/GenBank/DDBJ databases">
        <title>The genome of Eucalyptus grandis.</title>
        <authorList>
            <person name="Schmutz J."/>
            <person name="Hayes R."/>
            <person name="Myburg A."/>
            <person name="Tuskan G."/>
            <person name="Grattapaglia D."/>
            <person name="Rokhsar D.S."/>
        </authorList>
    </citation>
    <scope>NUCLEOTIDE SEQUENCE</scope>
    <source>
        <tissue evidence="1">Leaf extractions</tissue>
    </source>
</reference>
<sequence>MESKDSKLTVSGDFDPVKVVNKLRKSWHTEIKNYFWNINFGLSCTPQVANLVKAYEAYYPMPVTYYCLPPEETPSCVIC</sequence>